<dbReference type="AlphaFoldDB" id="A0A0P1BLC2"/>
<dbReference type="Proteomes" id="UP000054845">
    <property type="component" value="Unassembled WGS sequence"/>
</dbReference>
<accession>A0A0P1BLC2</accession>
<evidence type="ECO:0000313" key="1">
    <source>
        <dbReference type="EMBL" id="CEH17501.1"/>
    </source>
</evidence>
<keyword evidence="2" id="KW-1185">Reference proteome</keyword>
<proteinExistence type="predicted"/>
<dbReference type="EMBL" id="CCYA01000265">
    <property type="protein sequence ID" value="CEH17501.1"/>
    <property type="molecule type" value="Genomic_DNA"/>
</dbReference>
<sequence length="70" mass="8018">MSIMGLESETAHCRMRLVLRQSASALQPGCERAHSCSICPLYVWSHSHYELKLDLHAHYIFLPELPPLRS</sequence>
<protein>
    <submittedName>
        <fullName evidence="1">Uncharacterized protein</fullName>
    </submittedName>
</protein>
<evidence type="ECO:0000313" key="2">
    <source>
        <dbReference type="Proteomes" id="UP000054845"/>
    </source>
</evidence>
<reference evidence="2" key="1">
    <citation type="submission" date="2014-09" db="EMBL/GenBank/DDBJ databases">
        <authorList>
            <person name="Sharma Rahul"/>
            <person name="Thines Marco"/>
        </authorList>
    </citation>
    <scope>NUCLEOTIDE SEQUENCE [LARGE SCALE GENOMIC DNA]</scope>
</reference>
<name>A0A0P1BLC2_9BASI</name>
<organism evidence="1 2">
    <name type="scientific">Ceraceosorus bombacis</name>
    <dbReference type="NCBI Taxonomy" id="401625"/>
    <lineage>
        <taxon>Eukaryota</taxon>
        <taxon>Fungi</taxon>
        <taxon>Dikarya</taxon>
        <taxon>Basidiomycota</taxon>
        <taxon>Ustilaginomycotina</taxon>
        <taxon>Exobasidiomycetes</taxon>
        <taxon>Ceraceosorales</taxon>
        <taxon>Ceraceosoraceae</taxon>
        <taxon>Ceraceosorus</taxon>
    </lineage>
</organism>